<keyword evidence="2" id="KW-1185">Reference proteome</keyword>
<evidence type="ECO:0000313" key="2">
    <source>
        <dbReference type="Proteomes" id="UP001057402"/>
    </source>
</evidence>
<gene>
    <name evidence="1" type="ORF">MLD38_007629</name>
</gene>
<protein>
    <submittedName>
        <fullName evidence="1">Uncharacterized protein</fullName>
    </submittedName>
</protein>
<dbReference type="Proteomes" id="UP001057402">
    <property type="component" value="Chromosome 3"/>
</dbReference>
<sequence length="332" mass="37743">MNAKAKRRTTTDNGDTGEDLVLTTAISNGEDLGPIVRLAFEMGRPEALLQQLKNVVKKKEVEIEELCKSHYEEFIQAVDELRAVLVDAEELKSELSSDNLKLREVGAALLVKVDELLEFYSVKQNVIEAIKMSKNCLQVLDLCAKFNGHITDDQFYPALKTVDLIEKNFLLTVPVKTLRVAIEKRIPVIQSHIEKKLNSHVNEWLVLIRSSAKNIGQTAIGLAATARQREEEMLESQRKSEEQCGPGDIEYSLDVKDIDEHGAVKIDLTPLYHASHIHKCLGLQEQFLEYYYNNRRLQLRSDLQIPSAQPFFESYQSFLGRTFHCGRPCTEE</sequence>
<accession>A0ACB9RRC7</accession>
<organism evidence="1 2">
    <name type="scientific">Melastoma candidum</name>
    <dbReference type="NCBI Taxonomy" id="119954"/>
    <lineage>
        <taxon>Eukaryota</taxon>
        <taxon>Viridiplantae</taxon>
        <taxon>Streptophyta</taxon>
        <taxon>Embryophyta</taxon>
        <taxon>Tracheophyta</taxon>
        <taxon>Spermatophyta</taxon>
        <taxon>Magnoliopsida</taxon>
        <taxon>eudicotyledons</taxon>
        <taxon>Gunneridae</taxon>
        <taxon>Pentapetalae</taxon>
        <taxon>rosids</taxon>
        <taxon>malvids</taxon>
        <taxon>Myrtales</taxon>
        <taxon>Melastomataceae</taxon>
        <taxon>Melastomatoideae</taxon>
        <taxon>Melastomateae</taxon>
        <taxon>Melastoma</taxon>
    </lineage>
</organism>
<evidence type="ECO:0000313" key="1">
    <source>
        <dbReference type="EMBL" id="KAI4381568.1"/>
    </source>
</evidence>
<dbReference type="EMBL" id="CM042882">
    <property type="protein sequence ID" value="KAI4381568.1"/>
    <property type="molecule type" value="Genomic_DNA"/>
</dbReference>
<name>A0ACB9RRC7_9MYRT</name>
<reference evidence="2" key="1">
    <citation type="journal article" date="2023" name="Front. Plant Sci.">
        <title>Chromosomal-level genome assembly of Melastoma candidum provides insights into trichome evolution.</title>
        <authorList>
            <person name="Zhong Y."/>
            <person name="Wu W."/>
            <person name="Sun C."/>
            <person name="Zou P."/>
            <person name="Liu Y."/>
            <person name="Dai S."/>
            <person name="Zhou R."/>
        </authorList>
    </citation>
    <scope>NUCLEOTIDE SEQUENCE [LARGE SCALE GENOMIC DNA]</scope>
</reference>
<proteinExistence type="predicted"/>
<comment type="caution">
    <text evidence="1">The sequence shown here is derived from an EMBL/GenBank/DDBJ whole genome shotgun (WGS) entry which is preliminary data.</text>
</comment>